<dbReference type="Proteomes" id="UP001058074">
    <property type="component" value="Unassembled WGS sequence"/>
</dbReference>
<accession>A0ACB5RHJ6</accession>
<reference evidence="1" key="1">
    <citation type="journal article" date="2025" name="Int. J. Syst. Evol. Microbiol.">
        <title>Inconstantimicrobium mannanitabidum sp. nov., a novel member of the family Clostridiaceae isolated from anoxic soil under the treatment of reductive soil disinfestation.</title>
        <authorList>
            <person name="Ueki A."/>
            <person name="Tonouchi A."/>
            <person name="Honma S."/>
            <person name="Kaku N."/>
            <person name="Ueki K."/>
        </authorList>
    </citation>
    <scope>NUCLEOTIDE SEQUENCE</scope>
    <source>
        <strain evidence="1">TW13</strain>
    </source>
</reference>
<sequence length="237" mass="27280">MDKIYDHIEMIMSNLVCSKKEKEDFKSQFIDHLNLLKDEYIKNGVNEEEATNLAIRDFGDGSSIINELNYNSLKYSKKLRIFCGICFSVYIIFLFFVLLNPLRNTARWVATARSGGGYLGVTINVIPLKTIIGYCANIFRNNLSVFLYNIFGEIILFVPLGIILPFIFIKARLFRKNIKIAFLISLLIELVKVILPLGVADVDHIILHIIGSIIGWLIYLFLSLKVIKPKYVQQRFY</sequence>
<evidence type="ECO:0000313" key="2">
    <source>
        <dbReference type="Proteomes" id="UP001058074"/>
    </source>
</evidence>
<comment type="caution">
    <text evidence="1">The sequence shown here is derived from an EMBL/GenBank/DDBJ whole genome shotgun (WGS) entry which is preliminary data.</text>
</comment>
<evidence type="ECO:0000313" key="1">
    <source>
        <dbReference type="EMBL" id="GKX68581.1"/>
    </source>
</evidence>
<protein>
    <submittedName>
        <fullName evidence="1">Uncharacterized protein</fullName>
    </submittedName>
</protein>
<gene>
    <name evidence="1" type="ORF">rsdtw13_38390</name>
</gene>
<dbReference type="EMBL" id="BROD01000001">
    <property type="protein sequence ID" value="GKX68581.1"/>
    <property type="molecule type" value="Genomic_DNA"/>
</dbReference>
<organism evidence="1 2">
    <name type="scientific">Inconstantimicrobium mannanitabidum</name>
    <dbReference type="NCBI Taxonomy" id="1604901"/>
    <lineage>
        <taxon>Bacteria</taxon>
        <taxon>Bacillati</taxon>
        <taxon>Bacillota</taxon>
        <taxon>Clostridia</taxon>
        <taxon>Eubacteriales</taxon>
        <taxon>Clostridiaceae</taxon>
        <taxon>Inconstantimicrobium</taxon>
    </lineage>
</organism>
<proteinExistence type="predicted"/>
<keyword evidence="2" id="KW-1185">Reference proteome</keyword>
<name>A0ACB5RHJ6_9CLOT</name>